<sequence>MRITARTFSATTAVLLFAVATSCAQSPDGTGPTSKPDSSSKEPISTAPESQEDRASADAEDAVRAFFKTVDELQQDPDKDLEGLANVAIGVQLNAQKLSIEQLRKAGQHQTGSTDVAEMKVQSVSLDNSDPKAGKVPTVTVDACWDVADVDVVDKNGKSVVSPDRPDDGWTRFTVANYHWSKNPSGGWRIANGQDLEQPSCKVS</sequence>
<name>A0A7Z0DKR8_9ACTN</name>
<dbReference type="AlphaFoldDB" id="A0A7Z0DKR8"/>
<reference evidence="3 4" key="1">
    <citation type="submission" date="2020-07" db="EMBL/GenBank/DDBJ databases">
        <title>Sequencing the genomes of 1000 actinobacteria strains.</title>
        <authorList>
            <person name="Klenk H.-P."/>
        </authorList>
    </citation>
    <scope>NUCLEOTIDE SEQUENCE [LARGE SCALE GENOMIC DNA]</scope>
    <source>
        <strain evidence="3 4">DSM 26487</strain>
    </source>
</reference>
<dbReference type="RefSeq" id="WP_141780767.1">
    <property type="nucleotide sequence ID" value="NZ_JACBZR010000001.1"/>
</dbReference>
<feature type="compositionally biased region" description="Polar residues" evidence="1">
    <location>
        <begin position="195"/>
        <end position="204"/>
    </location>
</feature>
<evidence type="ECO:0000256" key="2">
    <source>
        <dbReference type="SAM" id="SignalP"/>
    </source>
</evidence>
<feature type="compositionally biased region" description="Basic and acidic residues" evidence="1">
    <location>
        <begin position="51"/>
        <end position="61"/>
    </location>
</feature>
<proteinExistence type="predicted"/>
<protein>
    <recommendedName>
        <fullName evidence="5">Nuclear transport factor 2 family protein</fullName>
    </recommendedName>
</protein>
<feature type="region of interest" description="Disordered" evidence="1">
    <location>
        <begin position="24"/>
        <end position="61"/>
    </location>
</feature>
<organism evidence="3 4">
    <name type="scientific">Nocardioides panzhihuensis</name>
    <dbReference type="NCBI Taxonomy" id="860243"/>
    <lineage>
        <taxon>Bacteria</taxon>
        <taxon>Bacillati</taxon>
        <taxon>Actinomycetota</taxon>
        <taxon>Actinomycetes</taxon>
        <taxon>Propionibacteriales</taxon>
        <taxon>Nocardioidaceae</taxon>
        <taxon>Nocardioides</taxon>
    </lineage>
</organism>
<dbReference type="EMBL" id="JACBZR010000001">
    <property type="protein sequence ID" value="NYI77124.1"/>
    <property type="molecule type" value="Genomic_DNA"/>
</dbReference>
<dbReference type="PROSITE" id="PS51257">
    <property type="entry name" value="PROKAR_LIPOPROTEIN"/>
    <property type="match status" value="1"/>
</dbReference>
<evidence type="ECO:0008006" key="5">
    <source>
        <dbReference type="Google" id="ProtNLM"/>
    </source>
</evidence>
<evidence type="ECO:0000313" key="3">
    <source>
        <dbReference type="EMBL" id="NYI77124.1"/>
    </source>
</evidence>
<evidence type="ECO:0000313" key="4">
    <source>
        <dbReference type="Proteomes" id="UP000564496"/>
    </source>
</evidence>
<gene>
    <name evidence="3" type="ORF">BJ988_001772</name>
</gene>
<keyword evidence="2" id="KW-0732">Signal</keyword>
<accession>A0A7Z0DKR8</accession>
<comment type="caution">
    <text evidence="3">The sequence shown here is derived from an EMBL/GenBank/DDBJ whole genome shotgun (WGS) entry which is preliminary data.</text>
</comment>
<dbReference type="Proteomes" id="UP000564496">
    <property type="component" value="Unassembled WGS sequence"/>
</dbReference>
<feature type="region of interest" description="Disordered" evidence="1">
    <location>
        <begin position="184"/>
        <end position="204"/>
    </location>
</feature>
<keyword evidence="4" id="KW-1185">Reference proteome</keyword>
<evidence type="ECO:0000256" key="1">
    <source>
        <dbReference type="SAM" id="MobiDB-lite"/>
    </source>
</evidence>
<feature type="chain" id="PRO_5031391438" description="Nuclear transport factor 2 family protein" evidence="2">
    <location>
        <begin position="25"/>
        <end position="204"/>
    </location>
</feature>
<feature type="compositionally biased region" description="Polar residues" evidence="1">
    <location>
        <begin position="24"/>
        <end position="49"/>
    </location>
</feature>
<feature type="signal peptide" evidence="2">
    <location>
        <begin position="1"/>
        <end position="24"/>
    </location>
</feature>